<sequence>MEFFRRHARLSLILILVFANIFIWYAASAEGGRSNILTIAFLDIDQGDAIYIEAPNGNQLVVDGGPGTILLRRLAEVMPAYDRSLDMILVTNPDKDHMAGFVDALASYEISFVVEPGTLPTTLVYKEFEKSVEKEGAEHTLARRGEIIWLDKEDGVYLLILFPDKDVSRQSTNDGSIVAKLVYGKTSVMLTGDAPDDTERYLISLQGKGAGGLLDSDILKVGHHGSKTSTSPAFVEAVSPEYAVISDGKGNSYGHPHPITLQTLENASVPVFRTDLLGTIIFQSDGTRFWQKE</sequence>
<dbReference type="InterPro" id="IPR052159">
    <property type="entry name" value="Competence_DNA_uptake"/>
</dbReference>
<protein>
    <recommendedName>
        <fullName evidence="3">Metallo-beta-lactamase domain-containing protein</fullName>
    </recommendedName>
</protein>
<dbReference type="SUPFAM" id="SSF56281">
    <property type="entry name" value="Metallo-hydrolase/oxidoreductase"/>
    <property type="match status" value="1"/>
</dbReference>
<gene>
    <name evidence="1" type="ORF">A3D56_01615</name>
</gene>
<dbReference type="EMBL" id="MHRP01000044">
    <property type="protein sequence ID" value="OHA25782.1"/>
    <property type="molecule type" value="Genomic_DNA"/>
</dbReference>
<proteinExistence type="predicted"/>
<dbReference type="PANTHER" id="PTHR30619:SF1">
    <property type="entry name" value="RECOMBINATION PROTEIN 2"/>
    <property type="match status" value="1"/>
</dbReference>
<dbReference type="CDD" id="cd07731">
    <property type="entry name" value="ComA-like_MBL-fold"/>
    <property type="match status" value="1"/>
</dbReference>
<dbReference type="PANTHER" id="PTHR30619">
    <property type="entry name" value="DNA INTERNALIZATION/COMPETENCE PROTEIN COMEC/REC2"/>
    <property type="match status" value="1"/>
</dbReference>
<comment type="caution">
    <text evidence="1">The sequence shown here is derived from an EMBL/GenBank/DDBJ whole genome shotgun (WGS) entry which is preliminary data.</text>
</comment>
<name>A0A1G2MS03_9BACT</name>
<organism evidence="1 2">
    <name type="scientific">Candidatus Taylorbacteria bacterium RIFCSPHIGHO2_02_FULL_45_35</name>
    <dbReference type="NCBI Taxonomy" id="1802311"/>
    <lineage>
        <taxon>Bacteria</taxon>
        <taxon>Candidatus Tayloriibacteriota</taxon>
    </lineage>
</organism>
<dbReference type="AlphaFoldDB" id="A0A1G2MS03"/>
<evidence type="ECO:0000313" key="2">
    <source>
        <dbReference type="Proteomes" id="UP000177943"/>
    </source>
</evidence>
<evidence type="ECO:0008006" key="3">
    <source>
        <dbReference type="Google" id="ProtNLM"/>
    </source>
</evidence>
<dbReference type="InterPro" id="IPR036866">
    <property type="entry name" value="RibonucZ/Hydroxyglut_hydro"/>
</dbReference>
<dbReference type="Gene3D" id="3.60.15.10">
    <property type="entry name" value="Ribonuclease Z/Hydroxyacylglutathione hydrolase-like"/>
    <property type="match status" value="1"/>
</dbReference>
<reference evidence="1 2" key="1">
    <citation type="journal article" date="2016" name="Nat. Commun.">
        <title>Thousands of microbial genomes shed light on interconnected biogeochemical processes in an aquifer system.</title>
        <authorList>
            <person name="Anantharaman K."/>
            <person name="Brown C.T."/>
            <person name="Hug L.A."/>
            <person name="Sharon I."/>
            <person name="Castelle C.J."/>
            <person name="Probst A.J."/>
            <person name="Thomas B.C."/>
            <person name="Singh A."/>
            <person name="Wilkins M.J."/>
            <person name="Karaoz U."/>
            <person name="Brodie E.L."/>
            <person name="Williams K.H."/>
            <person name="Hubbard S.S."/>
            <person name="Banfield J.F."/>
        </authorList>
    </citation>
    <scope>NUCLEOTIDE SEQUENCE [LARGE SCALE GENOMIC DNA]</scope>
</reference>
<dbReference type="InterPro" id="IPR035681">
    <property type="entry name" value="ComA-like_MBL"/>
</dbReference>
<dbReference type="Proteomes" id="UP000177943">
    <property type="component" value="Unassembled WGS sequence"/>
</dbReference>
<accession>A0A1G2MS03</accession>
<evidence type="ECO:0000313" key="1">
    <source>
        <dbReference type="EMBL" id="OHA25782.1"/>
    </source>
</evidence>